<proteinExistence type="predicted"/>
<organism evidence="1 2">
    <name type="scientific">Lancefieldella parvula</name>
    <dbReference type="NCBI Taxonomy" id="1382"/>
    <lineage>
        <taxon>Bacteria</taxon>
        <taxon>Bacillati</taxon>
        <taxon>Actinomycetota</taxon>
        <taxon>Coriobacteriia</taxon>
        <taxon>Coriobacteriales</taxon>
        <taxon>Atopobiaceae</taxon>
        <taxon>Lancefieldella</taxon>
    </lineage>
</organism>
<protein>
    <submittedName>
        <fullName evidence="1">Uncharacterized protein</fullName>
    </submittedName>
</protein>
<evidence type="ECO:0000313" key="2">
    <source>
        <dbReference type="Proteomes" id="UP000772566"/>
    </source>
</evidence>
<evidence type="ECO:0000313" key="1">
    <source>
        <dbReference type="EMBL" id="MBF4808860.1"/>
    </source>
</evidence>
<name>A0A930W3H6_9ACTN</name>
<dbReference type="Proteomes" id="UP000772566">
    <property type="component" value="Unassembled WGS sequence"/>
</dbReference>
<reference evidence="1" key="1">
    <citation type="submission" date="2020-04" db="EMBL/GenBank/DDBJ databases">
        <title>Deep metagenomics examines the oral microbiome during advanced dental caries in children, revealing novel taxa and co-occurrences with host molecules.</title>
        <authorList>
            <person name="Baker J.L."/>
            <person name="Morton J.T."/>
            <person name="Dinis M."/>
            <person name="Alvarez R."/>
            <person name="Tran N.C."/>
            <person name="Knight R."/>
            <person name="Edlund A."/>
        </authorList>
    </citation>
    <scope>NUCLEOTIDE SEQUENCE</scope>
    <source>
        <strain evidence="1">JCVI_22A_bin.2</strain>
    </source>
</reference>
<dbReference type="EMBL" id="JABZGT010000037">
    <property type="protein sequence ID" value="MBF4808860.1"/>
    <property type="molecule type" value="Genomic_DNA"/>
</dbReference>
<gene>
    <name evidence="1" type="ORF">HXK23_01325</name>
</gene>
<dbReference type="AlphaFoldDB" id="A0A930W3H6"/>
<sequence length="78" mass="9047">MEKKPMRPKQGFSPAEASVKEDAFAAQMHYGHPRMSRANRAKIFMPFDALKGLREALAEREQEAQDHIKDFHDLPHWS</sequence>
<comment type="caution">
    <text evidence="1">The sequence shown here is derived from an EMBL/GenBank/DDBJ whole genome shotgun (WGS) entry which is preliminary data.</text>
</comment>
<accession>A0A930W3H6</accession>